<dbReference type="PANTHER" id="PTHR13245">
    <property type="entry name" value="RRP15-LIKE PROTEIN"/>
    <property type="match status" value="1"/>
</dbReference>
<keyword evidence="2" id="KW-0175">Coiled coil</keyword>
<proteinExistence type="inferred from homology"/>
<comment type="similarity">
    <text evidence="1">Belongs to the RRP15 family.</text>
</comment>
<feature type="region of interest" description="Disordered" evidence="3">
    <location>
        <begin position="106"/>
        <end position="140"/>
    </location>
</feature>
<dbReference type="GO" id="GO:0030687">
    <property type="term" value="C:preribosome, large subunit precursor"/>
    <property type="evidence" value="ECO:0007669"/>
    <property type="project" value="TreeGrafter"/>
</dbReference>
<evidence type="ECO:0000256" key="1">
    <source>
        <dbReference type="ARBA" id="ARBA00007462"/>
    </source>
</evidence>
<keyword evidence="5" id="KW-1185">Reference proteome</keyword>
<gene>
    <name evidence="4" type="ORF">SteCoe_20564</name>
</gene>
<reference evidence="4 5" key="1">
    <citation type="submission" date="2016-11" db="EMBL/GenBank/DDBJ databases">
        <title>The macronuclear genome of Stentor coeruleus: a giant cell with tiny introns.</title>
        <authorList>
            <person name="Slabodnick M."/>
            <person name="Ruby J.G."/>
            <person name="Reiff S.B."/>
            <person name="Swart E.C."/>
            <person name="Gosai S."/>
            <person name="Prabakaran S."/>
            <person name="Witkowska E."/>
            <person name="Larue G.E."/>
            <person name="Fisher S."/>
            <person name="Freeman R.M."/>
            <person name="Gunawardena J."/>
            <person name="Chu W."/>
            <person name="Stover N.A."/>
            <person name="Gregory B.D."/>
            <person name="Nowacki M."/>
            <person name="Derisi J."/>
            <person name="Roy S.W."/>
            <person name="Marshall W.F."/>
            <person name="Sood P."/>
        </authorList>
    </citation>
    <scope>NUCLEOTIDE SEQUENCE [LARGE SCALE GENOMIC DNA]</scope>
    <source>
        <strain evidence="4">WM001</strain>
    </source>
</reference>
<feature type="compositionally biased region" description="Basic and acidic residues" evidence="3">
    <location>
        <begin position="108"/>
        <end position="134"/>
    </location>
</feature>
<accession>A0A1R2BRG1</accession>
<organism evidence="4 5">
    <name type="scientific">Stentor coeruleus</name>
    <dbReference type="NCBI Taxonomy" id="5963"/>
    <lineage>
        <taxon>Eukaryota</taxon>
        <taxon>Sar</taxon>
        <taxon>Alveolata</taxon>
        <taxon>Ciliophora</taxon>
        <taxon>Postciliodesmatophora</taxon>
        <taxon>Heterotrichea</taxon>
        <taxon>Heterotrichida</taxon>
        <taxon>Stentoridae</taxon>
        <taxon>Stentor</taxon>
    </lineage>
</organism>
<sequence length="140" mass="16574">MEDEAPQEEKVRSFFTAFSKILSTKIPENQPPVLFKYKTPEKKLAEEIKRKKELRHKKVQKLQEKKKNYEKDTNVVLEKSLRKVALKGVIKIFNEVASAQLERKTKKIKEGARKQSERFGRRMKRIPEDSEARKIVNYNT</sequence>
<dbReference type="InterPro" id="IPR012459">
    <property type="entry name" value="Rrp15"/>
</dbReference>
<comment type="caution">
    <text evidence="4">The sequence shown here is derived from an EMBL/GenBank/DDBJ whole genome shotgun (WGS) entry which is preliminary data.</text>
</comment>
<dbReference type="GO" id="GO:0000470">
    <property type="term" value="P:maturation of LSU-rRNA"/>
    <property type="evidence" value="ECO:0007669"/>
    <property type="project" value="TreeGrafter"/>
</dbReference>
<evidence type="ECO:0000313" key="5">
    <source>
        <dbReference type="Proteomes" id="UP000187209"/>
    </source>
</evidence>
<evidence type="ECO:0000256" key="2">
    <source>
        <dbReference type="SAM" id="Coils"/>
    </source>
</evidence>
<dbReference type="Pfam" id="PF07890">
    <property type="entry name" value="Rrp15p"/>
    <property type="match status" value="1"/>
</dbReference>
<dbReference type="OrthoDB" id="320403at2759"/>
<feature type="coiled-coil region" evidence="2">
    <location>
        <begin position="45"/>
        <end position="79"/>
    </location>
</feature>
<evidence type="ECO:0000256" key="3">
    <source>
        <dbReference type="SAM" id="MobiDB-lite"/>
    </source>
</evidence>
<protein>
    <recommendedName>
        <fullName evidence="6">RRP15-like protein</fullName>
    </recommendedName>
</protein>
<dbReference type="GO" id="GO:0000460">
    <property type="term" value="P:maturation of 5.8S rRNA"/>
    <property type="evidence" value="ECO:0007669"/>
    <property type="project" value="TreeGrafter"/>
</dbReference>
<dbReference type="PANTHER" id="PTHR13245:SF14">
    <property type="entry name" value="RRP15-LIKE PROTEIN"/>
    <property type="match status" value="1"/>
</dbReference>
<dbReference type="AlphaFoldDB" id="A0A1R2BRG1"/>
<evidence type="ECO:0000313" key="4">
    <source>
        <dbReference type="EMBL" id="OMJ79409.1"/>
    </source>
</evidence>
<dbReference type="Proteomes" id="UP000187209">
    <property type="component" value="Unassembled WGS sequence"/>
</dbReference>
<dbReference type="EMBL" id="MPUH01000472">
    <property type="protein sequence ID" value="OMJ79409.1"/>
    <property type="molecule type" value="Genomic_DNA"/>
</dbReference>
<evidence type="ECO:0008006" key="6">
    <source>
        <dbReference type="Google" id="ProtNLM"/>
    </source>
</evidence>
<name>A0A1R2BRG1_9CILI</name>